<feature type="compositionally biased region" description="Low complexity" evidence="1">
    <location>
        <begin position="49"/>
        <end position="61"/>
    </location>
</feature>
<name>A0ABS8WWW8_DATST</name>
<accession>A0ABS8WWW8</accession>
<protein>
    <submittedName>
        <fullName evidence="2">Uncharacterized protein</fullName>
    </submittedName>
</protein>
<feature type="region of interest" description="Disordered" evidence="1">
    <location>
        <begin position="1"/>
        <end position="27"/>
    </location>
</feature>
<feature type="compositionally biased region" description="Basic and acidic residues" evidence="1">
    <location>
        <begin position="18"/>
        <end position="27"/>
    </location>
</feature>
<proteinExistence type="predicted"/>
<feature type="region of interest" description="Disordered" evidence="1">
    <location>
        <begin position="41"/>
        <end position="61"/>
    </location>
</feature>
<dbReference type="Proteomes" id="UP000823775">
    <property type="component" value="Unassembled WGS sequence"/>
</dbReference>
<feature type="compositionally biased region" description="Polar residues" evidence="1">
    <location>
        <begin position="7"/>
        <end position="17"/>
    </location>
</feature>
<sequence>MGAKSDFSINFQELSNNHPEDSDQTFEVRKRWSQITIGKIRTDRDQKASKSASNCSANMTK</sequence>
<comment type="caution">
    <text evidence="2">The sequence shown here is derived from an EMBL/GenBank/DDBJ whole genome shotgun (WGS) entry which is preliminary data.</text>
</comment>
<gene>
    <name evidence="2" type="ORF">HAX54_006666</name>
</gene>
<organism evidence="2 3">
    <name type="scientific">Datura stramonium</name>
    <name type="common">Jimsonweed</name>
    <name type="synonym">Common thornapple</name>
    <dbReference type="NCBI Taxonomy" id="4076"/>
    <lineage>
        <taxon>Eukaryota</taxon>
        <taxon>Viridiplantae</taxon>
        <taxon>Streptophyta</taxon>
        <taxon>Embryophyta</taxon>
        <taxon>Tracheophyta</taxon>
        <taxon>Spermatophyta</taxon>
        <taxon>Magnoliopsida</taxon>
        <taxon>eudicotyledons</taxon>
        <taxon>Gunneridae</taxon>
        <taxon>Pentapetalae</taxon>
        <taxon>asterids</taxon>
        <taxon>lamiids</taxon>
        <taxon>Solanales</taxon>
        <taxon>Solanaceae</taxon>
        <taxon>Solanoideae</taxon>
        <taxon>Datureae</taxon>
        <taxon>Datura</taxon>
    </lineage>
</organism>
<keyword evidence="3" id="KW-1185">Reference proteome</keyword>
<dbReference type="EMBL" id="JACEIK010013370">
    <property type="protein sequence ID" value="MCE3216480.1"/>
    <property type="molecule type" value="Genomic_DNA"/>
</dbReference>
<evidence type="ECO:0000313" key="2">
    <source>
        <dbReference type="EMBL" id="MCE3216480.1"/>
    </source>
</evidence>
<evidence type="ECO:0000313" key="3">
    <source>
        <dbReference type="Proteomes" id="UP000823775"/>
    </source>
</evidence>
<feature type="non-terminal residue" evidence="2">
    <location>
        <position position="61"/>
    </location>
</feature>
<evidence type="ECO:0000256" key="1">
    <source>
        <dbReference type="SAM" id="MobiDB-lite"/>
    </source>
</evidence>
<reference evidence="2 3" key="1">
    <citation type="journal article" date="2021" name="BMC Genomics">
        <title>Datura genome reveals duplications of psychoactive alkaloid biosynthetic genes and high mutation rate following tissue culture.</title>
        <authorList>
            <person name="Rajewski A."/>
            <person name="Carter-House D."/>
            <person name="Stajich J."/>
            <person name="Litt A."/>
        </authorList>
    </citation>
    <scope>NUCLEOTIDE SEQUENCE [LARGE SCALE GENOMIC DNA]</scope>
    <source>
        <strain evidence="2">AR-01</strain>
    </source>
</reference>